<dbReference type="KEGG" id="ccas:EIB73_10690"/>
<dbReference type="PANTHER" id="PTHR35535">
    <property type="entry name" value="HEAT SHOCK PROTEIN HSLJ"/>
    <property type="match status" value="1"/>
</dbReference>
<evidence type="ECO:0000259" key="1">
    <source>
        <dbReference type="Pfam" id="PF03724"/>
    </source>
</evidence>
<organism evidence="2 3">
    <name type="scientific">Kaistella carnis</name>
    <dbReference type="NCBI Taxonomy" id="1241979"/>
    <lineage>
        <taxon>Bacteria</taxon>
        <taxon>Pseudomonadati</taxon>
        <taxon>Bacteroidota</taxon>
        <taxon>Flavobacteriia</taxon>
        <taxon>Flavobacteriales</taxon>
        <taxon>Weeksellaceae</taxon>
        <taxon>Chryseobacterium group</taxon>
        <taxon>Kaistella</taxon>
    </lineage>
</organism>
<dbReference type="PANTHER" id="PTHR35535:SF1">
    <property type="entry name" value="HEAT SHOCK PROTEIN HSLJ"/>
    <property type="match status" value="1"/>
</dbReference>
<dbReference type="Gene3D" id="2.40.128.270">
    <property type="match status" value="1"/>
</dbReference>
<dbReference type="InterPro" id="IPR053147">
    <property type="entry name" value="Hsp_HslJ-like"/>
</dbReference>
<gene>
    <name evidence="2" type="ORF">EIB73_10690</name>
</gene>
<evidence type="ECO:0000313" key="3">
    <source>
        <dbReference type="Proteomes" id="UP000270185"/>
    </source>
</evidence>
<reference evidence="3" key="1">
    <citation type="submission" date="2018-11" db="EMBL/GenBank/DDBJ databases">
        <title>Proposal to divide the Flavobacteriaceae and reorganize its genera based on Amino Acid Identity values calculated from whole genome sequences.</title>
        <authorList>
            <person name="Nicholson A.C."/>
            <person name="Gulvik C.A."/>
            <person name="Whitney A.M."/>
            <person name="Humrighouse B.W."/>
            <person name="Bell M."/>
            <person name="Holmes B."/>
            <person name="Steigerwalt A.G."/>
            <person name="Villarma A."/>
            <person name="Sheth M."/>
            <person name="Batra D."/>
            <person name="Pryor J."/>
            <person name="Bernardet J.-F."/>
            <person name="Hugo C."/>
            <person name="Kampfer P."/>
            <person name="Newman J.D."/>
            <person name="McQuiston J.R."/>
        </authorList>
    </citation>
    <scope>NUCLEOTIDE SEQUENCE [LARGE SCALE GENOMIC DNA]</scope>
    <source>
        <strain evidence="3">G0081</strain>
    </source>
</reference>
<dbReference type="Proteomes" id="UP000270185">
    <property type="component" value="Chromosome"/>
</dbReference>
<dbReference type="InterPro" id="IPR005184">
    <property type="entry name" value="DUF306_Meta_HslJ"/>
</dbReference>
<feature type="domain" description="DUF306" evidence="1">
    <location>
        <begin position="43"/>
        <end position="150"/>
    </location>
</feature>
<accession>A0A3G8XK91</accession>
<proteinExistence type="predicted"/>
<name>A0A3G8XK91_9FLAO</name>
<dbReference type="EMBL" id="CP034159">
    <property type="protein sequence ID" value="AZI33622.1"/>
    <property type="molecule type" value="Genomic_DNA"/>
</dbReference>
<sequence length="156" mass="17843">MAQKWDWKRKLKMEKIISGFIAIFGLLILANCTTQKTNAPENIQREWMLVEFQDFSKDVMTSNKARLDLSNKEKTNQFSANMGCNNMFGKVSFNVDGTVKFSEIGSTMMFCDRAMDLEQAFGKELPTMTNYKVEGHYLTLSNSSGKVMKFVASDWD</sequence>
<dbReference type="OrthoDB" id="8602292at2"/>
<evidence type="ECO:0000313" key="2">
    <source>
        <dbReference type="EMBL" id="AZI33622.1"/>
    </source>
</evidence>
<keyword evidence="3" id="KW-1185">Reference proteome</keyword>
<dbReference type="AlphaFoldDB" id="A0A3G8XK91"/>
<protein>
    <submittedName>
        <fullName evidence="2">META domain-containing protein</fullName>
    </submittedName>
</protein>
<dbReference type="Pfam" id="PF03724">
    <property type="entry name" value="META"/>
    <property type="match status" value="1"/>
</dbReference>
<dbReference type="InterPro" id="IPR038670">
    <property type="entry name" value="HslJ-like_sf"/>
</dbReference>